<dbReference type="Pfam" id="PF13407">
    <property type="entry name" value="Peripla_BP_4"/>
    <property type="match status" value="1"/>
</dbReference>
<evidence type="ECO:0000256" key="1">
    <source>
        <dbReference type="ARBA" id="ARBA00004196"/>
    </source>
</evidence>
<organism evidence="5 6">
    <name type="scientific">Leucobacter komagatae</name>
    <dbReference type="NCBI Taxonomy" id="55969"/>
    <lineage>
        <taxon>Bacteria</taxon>
        <taxon>Bacillati</taxon>
        <taxon>Actinomycetota</taxon>
        <taxon>Actinomycetes</taxon>
        <taxon>Micrococcales</taxon>
        <taxon>Microbacteriaceae</taxon>
        <taxon>Leucobacter</taxon>
    </lineage>
</organism>
<evidence type="ECO:0000313" key="6">
    <source>
        <dbReference type="Proteomes" id="UP000032120"/>
    </source>
</evidence>
<reference evidence="5 6" key="1">
    <citation type="submission" date="2015-01" db="EMBL/GenBank/DDBJ databases">
        <title>Draft genome sequence of Leucobacter komagatae strain VKM ST2845.</title>
        <authorList>
            <person name="Karlyshev A.V."/>
            <person name="Kudryashova E.B."/>
        </authorList>
    </citation>
    <scope>NUCLEOTIDE SEQUENCE [LARGE SCALE GENOMIC DNA]</scope>
    <source>
        <strain evidence="5 6">VKM ST2845</strain>
    </source>
</reference>
<dbReference type="GO" id="GO:0030246">
    <property type="term" value="F:carbohydrate binding"/>
    <property type="evidence" value="ECO:0007669"/>
    <property type="project" value="TreeGrafter"/>
</dbReference>
<evidence type="ECO:0000256" key="3">
    <source>
        <dbReference type="SAM" id="SignalP"/>
    </source>
</evidence>
<dbReference type="InterPro" id="IPR028082">
    <property type="entry name" value="Peripla_BP_I"/>
</dbReference>
<feature type="domain" description="Periplasmic binding protein" evidence="4">
    <location>
        <begin position="50"/>
        <end position="324"/>
    </location>
</feature>
<gene>
    <name evidence="5" type="ORF">SD72_08075</name>
</gene>
<comment type="subcellular location">
    <subcellularLocation>
        <location evidence="1">Cell envelope</location>
    </subcellularLocation>
</comment>
<dbReference type="GO" id="GO:0030288">
    <property type="term" value="C:outer membrane-bounded periplasmic space"/>
    <property type="evidence" value="ECO:0007669"/>
    <property type="project" value="TreeGrafter"/>
</dbReference>
<evidence type="ECO:0000259" key="4">
    <source>
        <dbReference type="Pfam" id="PF13407"/>
    </source>
</evidence>
<evidence type="ECO:0000313" key="5">
    <source>
        <dbReference type="EMBL" id="KIP52695.1"/>
    </source>
</evidence>
<name>A0A0D0H6A4_9MICO</name>
<evidence type="ECO:0000256" key="2">
    <source>
        <dbReference type="ARBA" id="ARBA00022729"/>
    </source>
</evidence>
<feature type="chain" id="PRO_5002228157" evidence="3">
    <location>
        <begin position="21"/>
        <end position="374"/>
    </location>
</feature>
<dbReference type="PANTHER" id="PTHR30036:SF1">
    <property type="entry name" value="D-XYLOSE-BINDING PERIPLASMIC PROTEIN"/>
    <property type="match status" value="1"/>
</dbReference>
<dbReference type="SUPFAM" id="SSF53822">
    <property type="entry name" value="Periplasmic binding protein-like I"/>
    <property type="match status" value="1"/>
</dbReference>
<dbReference type="InterPro" id="IPR050555">
    <property type="entry name" value="Bact_Solute-Bind_Prot2"/>
</dbReference>
<dbReference type="InterPro" id="IPR025997">
    <property type="entry name" value="SBP_2_dom"/>
</dbReference>
<proteinExistence type="predicted"/>
<dbReference type="Proteomes" id="UP000032120">
    <property type="component" value="Unassembled WGS sequence"/>
</dbReference>
<sequence length="374" mass="39455">MNKRRFLLATLALGASAALALTGCSSERGGDTGSDSGSEATGGFDAGATIGVALPDKTSENWVLAGQLFEDGLKDAGFKADVQYAPATNTVAEQQNQIQAMVTAGAKVIVIGAKDGKQLSTQVEAAHDAGAIVIAYDRLIENTEAVDYYVAFDNFKVGQLQGQALLEGLDSRADHDAPYNVELFSGSPDDANSAVFFNGAMDVLQPKIDDGTLVVSSGQVEIAQTATEGWKAENAQRRMDSLLTSSYGDKTLDGVLSPNDTLARAILTSAEQAGKPLPVVTGQDSEVESVKSILEGKQYSTINKDTALLVEQTIKMIQEAQEGKDVSVNDTEQYDNLVKIVPAYLLDPVIVTKENAAEAYKNVPSLLAIVEAAK</sequence>
<comment type="caution">
    <text evidence="5">The sequence shown here is derived from an EMBL/GenBank/DDBJ whole genome shotgun (WGS) entry which is preliminary data.</text>
</comment>
<dbReference type="PROSITE" id="PS51257">
    <property type="entry name" value="PROKAR_LIPOPROTEIN"/>
    <property type="match status" value="1"/>
</dbReference>
<dbReference type="RefSeq" id="WP_042543926.1">
    <property type="nucleotide sequence ID" value="NZ_JXSQ01000008.1"/>
</dbReference>
<keyword evidence="2 3" id="KW-0732">Signal</keyword>
<accession>A0A0D0H6A4</accession>
<dbReference type="EMBL" id="JXSQ01000008">
    <property type="protein sequence ID" value="KIP52695.1"/>
    <property type="molecule type" value="Genomic_DNA"/>
</dbReference>
<keyword evidence="6" id="KW-1185">Reference proteome</keyword>
<dbReference type="PANTHER" id="PTHR30036">
    <property type="entry name" value="D-XYLOSE-BINDING PERIPLASMIC PROTEIN"/>
    <property type="match status" value="1"/>
</dbReference>
<protein>
    <submittedName>
        <fullName evidence="5">Sugar ABC transporter substrate-binding protein</fullName>
    </submittedName>
</protein>
<dbReference type="Gene3D" id="3.40.50.2300">
    <property type="match status" value="2"/>
</dbReference>
<feature type="signal peptide" evidence="3">
    <location>
        <begin position="1"/>
        <end position="20"/>
    </location>
</feature>
<dbReference type="OrthoDB" id="9773673at2"/>
<dbReference type="AlphaFoldDB" id="A0A0D0H6A4"/>
<dbReference type="CDD" id="cd19994">
    <property type="entry name" value="PBP1_ChvE"/>
    <property type="match status" value="1"/>
</dbReference>